<evidence type="ECO:0000313" key="1">
    <source>
        <dbReference type="EMBL" id="KAK3030495.1"/>
    </source>
</evidence>
<gene>
    <name evidence="1" type="ORF">RJ639_038801</name>
</gene>
<evidence type="ECO:0000313" key="2">
    <source>
        <dbReference type="Proteomes" id="UP001188597"/>
    </source>
</evidence>
<dbReference type="SUPFAM" id="SSF52833">
    <property type="entry name" value="Thioredoxin-like"/>
    <property type="match status" value="1"/>
</dbReference>
<dbReference type="InterPro" id="IPR036249">
    <property type="entry name" value="Thioredoxin-like_sf"/>
</dbReference>
<dbReference type="Proteomes" id="UP001188597">
    <property type="component" value="Unassembled WGS sequence"/>
</dbReference>
<keyword evidence="2" id="KW-1185">Reference proteome</keyword>
<dbReference type="EMBL" id="JAVXUP010000337">
    <property type="protein sequence ID" value="KAK3030495.1"/>
    <property type="molecule type" value="Genomic_DNA"/>
</dbReference>
<dbReference type="PANTHER" id="PTHR47126">
    <property type="entry name" value="5'-ADENYLYLSULFATE REDUCTASE-LIKE 7"/>
    <property type="match status" value="1"/>
</dbReference>
<name>A0AA89B729_9ASTE</name>
<comment type="caution">
    <text evidence="1">The sequence shown here is derived from an EMBL/GenBank/DDBJ whole genome shotgun (WGS) entry which is preliminary data.</text>
</comment>
<accession>A0AA89B729</accession>
<sequence>MKRYRLVCRRTVGIGDFSLFTYRVSQATGVRDRADLTFSFDRTTIERKMMNHSSVVVSLVSLNLGLYAGGSTGKMNGDSIDRVLSSSPINANTVILFYACWCPFSTGARSKFAALSSMFSQIKHLMVEQSSAFPR</sequence>
<reference evidence="1" key="1">
    <citation type="submission" date="2022-12" db="EMBL/GenBank/DDBJ databases">
        <title>Draft genome assemblies for two species of Escallonia (Escalloniales).</title>
        <authorList>
            <person name="Chanderbali A."/>
            <person name="Dervinis C."/>
            <person name="Anghel I."/>
            <person name="Soltis D."/>
            <person name="Soltis P."/>
            <person name="Zapata F."/>
        </authorList>
    </citation>
    <scope>NUCLEOTIDE SEQUENCE</scope>
    <source>
        <strain evidence="1">UCBG64.0493</strain>
        <tissue evidence="1">Leaf</tissue>
    </source>
</reference>
<dbReference type="PANTHER" id="PTHR47126:SF3">
    <property type="entry name" value="5'-ADENYLYLSULFATE REDUCTASE-LIKE 5"/>
    <property type="match status" value="1"/>
</dbReference>
<proteinExistence type="predicted"/>
<dbReference type="InterPro" id="IPR044794">
    <property type="entry name" value="APRL5/7"/>
</dbReference>
<dbReference type="AlphaFoldDB" id="A0AA89B729"/>
<organism evidence="1 2">
    <name type="scientific">Escallonia herrerae</name>
    <dbReference type="NCBI Taxonomy" id="1293975"/>
    <lineage>
        <taxon>Eukaryota</taxon>
        <taxon>Viridiplantae</taxon>
        <taxon>Streptophyta</taxon>
        <taxon>Embryophyta</taxon>
        <taxon>Tracheophyta</taxon>
        <taxon>Spermatophyta</taxon>
        <taxon>Magnoliopsida</taxon>
        <taxon>eudicotyledons</taxon>
        <taxon>Gunneridae</taxon>
        <taxon>Pentapetalae</taxon>
        <taxon>asterids</taxon>
        <taxon>campanulids</taxon>
        <taxon>Escalloniales</taxon>
        <taxon>Escalloniaceae</taxon>
        <taxon>Escallonia</taxon>
    </lineage>
</organism>
<protein>
    <submittedName>
        <fullName evidence="1">Uncharacterized protein</fullName>
    </submittedName>
</protein>